<dbReference type="PANTHER" id="PTHR42948:SF1">
    <property type="entry name" value="TRANSPORTER"/>
    <property type="match status" value="1"/>
</dbReference>
<dbReference type="InterPro" id="IPR047218">
    <property type="entry name" value="YocR/YhdH-like"/>
</dbReference>
<dbReference type="PRINTS" id="PR00176">
    <property type="entry name" value="NANEUSMPORT"/>
</dbReference>
<accession>A0A1Y6EBH0</accession>
<feature type="transmembrane region" description="Helical" evidence="6">
    <location>
        <begin position="37"/>
        <end position="57"/>
    </location>
</feature>
<protein>
    <submittedName>
        <fullName evidence="7">Neurotransmitter:Na+ symporter, NSS family</fullName>
    </submittedName>
</protein>
<dbReference type="EMBL" id="FXWH01000001">
    <property type="protein sequence ID" value="SMQ59819.1"/>
    <property type="molecule type" value="Genomic_DNA"/>
</dbReference>
<keyword evidence="3 6" id="KW-0812">Transmembrane</keyword>
<proteinExistence type="predicted"/>
<dbReference type="InterPro" id="IPR037272">
    <property type="entry name" value="SNS_sf"/>
</dbReference>
<evidence type="ECO:0000256" key="4">
    <source>
        <dbReference type="ARBA" id="ARBA00022989"/>
    </source>
</evidence>
<dbReference type="AlphaFoldDB" id="A0A1Y6EBH0"/>
<organism evidence="7 8">
    <name type="scientific">Pseudidiomarina planktonica</name>
    <dbReference type="NCBI Taxonomy" id="1323738"/>
    <lineage>
        <taxon>Bacteria</taxon>
        <taxon>Pseudomonadati</taxon>
        <taxon>Pseudomonadota</taxon>
        <taxon>Gammaproteobacteria</taxon>
        <taxon>Alteromonadales</taxon>
        <taxon>Idiomarinaceae</taxon>
        <taxon>Pseudidiomarina</taxon>
    </lineage>
</organism>
<dbReference type="NCBIfam" id="NF037979">
    <property type="entry name" value="Na_transp"/>
    <property type="match status" value="1"/>
</dbReference>
<keyword evidence="2" id="KW-0813">Transport</keyword>
<dbReference type="InterPro" id="IPR000175">
    <property type="entry name" value="Na/ntran_symport"/>
</dbReference>
<feature type="transmembrane region" description="Helical" evidence="6">
    <location>
        <begin position="249"/>
        <end position="273"/>
    </location>
</feature>
<dbReference type="PANTHER" id="PTHR42948">
    <property type="entry name" value="TRANSPORTER"/>
    <property type="match status" value="1"/>
</dbReference>
<feature type="transmembrane region" description="Helical" evidence="6">
    <location>
        <begin position="353"/>
        <end position="378"/>
    </location>
</feature>
<feature type="transmembrane region" description="Helical" evidence="6">
    <location>
        <begin position="384"/>
        <end position="401"/>
    </location>
</feature>
<sequence length="443" mass="47993">MRDSFRTRLGFILAAAGSAVGLGNIWGFPTQVANHGGAAFLMVYLVVVVILAIPALYTELSIGHQAQANPVAALGKLAQRPHRVGAGLGKSVGLLNVGGAVLMLSFYHIIAGWMLAHALGSLALAMQWPEAHLALTTSSLWRDLVFVAVFLVGTGTIVVRGVSNGIEVWSRRLMPLLVVLLVVLIGYIAMQPGAGAGFARYLQPSFAGFSDPNLVVAAMGQAFFSLSIGLGGMMIYGSYLDRNANIGQLAVSVAALDTLIAFLAGLLIIPALYVAMGQGMQVSENGQLIGEAQLIFNVLPELFERMGAAGPWLGFFFFMLLSIAALTSTISLAEVPIAYLLESRQHSRRRATTLVIAVIAVFALALVIWFVPLFAWTVAYVTKFQLPLSGLFYFIVLGWLWSRSNKLKEKAREQWRFRLLFWHLRLVCPLLLLWVFVDVAFAG</sequence>
<dbReference type="Proteomes" id="UP000194450">
    <property type="component" value="Unassembled WGS sequence"/>
</dbReference>
<feature type="transmembrane region" description="Helical" evidence="6">
    <location>
        <begin position="174"/>
        <end position="194"/>
    </location>
</feature>
<evidence type="ECO:0000256" key="5">
    <source>
        <dbReference type="ARBA" id="ARBA00023136"/>
    </source>
</evidence>
<feature type="transmembrane region" description="Helical" evidence="6">
    <location>
        <begin position="312"/>
        <end position="341"/>
    </location>
</feature>
<name>A0A1Y6EBH0_9GAMM</name>
<feature type="transmembrane region" description="Helical" evidence="6">
    <location>
        <begin position="144"/>
        <end position="162"/>
    </location>
</feature>
<evidence type="ECO:0000256" key="3">
    <source>
        <dbReference type="ARBA" id="ARBA00022692"/>
    </source>
</evidence>
<evidence type="ECO:0000256" key="2">
    <source>
        <dbReference type="ARBA" id="ARBA00022448"/>
    </source>
</evidence>
<comment type="subcellular location">
    <subcellularLocation>
        <location evidence="1">Membrane</location>
        <topology evidence="1">Multi-pass membrane protein</topology>
    </subcellularLocation>
</comment>
<feature type="transmembrane region" description="Helical" evidence="6">
    <location>
        <begin position="214"/>
        <end position="237"/>
    </location>
</feature>
<dbReference type="PROSITE" id="PS50267">
    <property type="entry name" value="NA_NEUROTRAN_SYMP_3"/>
    <property type="match status" value="1"/>
</dbReference>
<reference evidence="8" key="1">
    <citation type="submission" date="2017-04" db="EMBL/GenBank/DDBJ databases">
        <authorList>
            <person name="Varghese N."/>
            <person name="Submissions S."/>
        </authorList>
    </citation>
    <scope>NUCLEOTIDE SEQUENCE [LARGE SCALE GENOMIC DNA]</scope>
</reference>
<dbReference type="SUPFAM" id="SSF161070">
    <property type="entry name" value="SNF-like"/>
    <property type="match status" value="1"/>
</dbReference>
<dbReference type="Pfam" id="PF00209">
    <property type="entry name" value="SNF"/>
    <property type="match status" value="2"/>
</dbReference>
<evidence type="ECO:0000313" key="8">
    <source>
        <dbReference type="Proteomes" id="UP000194450"/>
    </source>
</evidence>
<evidence type="ECO:0000256" key="1">
    <source>
        <dbReference type="ARBA" id="ARBA00004141"/>
    </source>
</evidence>
<dbReference type="CDD" id="cd10336">
    <property type="entry name" value="SLC6sbd_Tyt1-Like"/>
    <property type="match status" value="1"/>
</dbReference>
<keyword evidence="8" id="KW-1185">Reference proteome</keyword>
<gene>
    <name evidence="7" type="ORF">SAMN06297229_0323</name>
</gene>
<feature type="transmembrane region" description="Helical" evidence="6">
    <location>
        <begin position="422"/>
        <end position="442"/>
    </location>
</feature>
<keyword evidence="5 6" id="KW-0472">Membrane</keyword>
<evidence type="ECO:0000313" key="7">
    <source>
        <dbReference type="EMBL" id="SMQ59819.1"/>
    </source>
</evidence>
<evidence type="ECO:0000256" key="6">
    <source>
        <dbReference type="SAM" id="Phobius"/>
    </source>
</evidence>
<keyword evidence="4 6" id="KW-1133">Transmembrane helix</keyword>
<dbReference type="GO" id="GO:0016020">
    <property type="term" value="C:membrane"/>
    <property type="evidence" value="ECO:0007669"/>
    <property type="project" value="UniProtKB-SubCell"/>
</dbReference>
<dbReference type="OrthoDB" id="9762833at2"/>
<feature type="transmembrane region" description="Helical" evidence="6">
    <location>
        <begin position="100"/>
        <end position="124"/>
    </location>
</feature>